<dbReference type="Proteomes" id="UP000190776">
    <property type="component" value="Unassembled WGS sequence"/>
</dbReference>
<name>A0A1S8B9T7_9PEZI</name>
<evidence type="ECO:0000313" key="3">
    <source>
        <dbReference type="EMBL" id="OMP84235.1"/>
    </source>
</evidence>
<evidence type="ECO:0000256" key="2">
    <source>
        <dbReference type="SAM" id="SignalP"/>
    </source>
</evidence>
<protein>
    <recommendedName>
        <fullName evidence="5">ABC-type Fe3+ transport system</fullName>
    </recommendedName>
</protein>
<dbReference type="EMBL" id="MSZU01000102">
    <property type="protein sequence ID" value="OMP84235.1"/>
    <property type="molecule type" value="Genomic_DNA"/>
</dbReference>
<reference evidence="3 4" key="1">
    <citation type="submission" date="2017-01" db="EMBL/GenBank/DDBJ databases">
        <title>Draft genome sequence of Diplodia seriata F98.1, a fungal species involved in grapevine trunk diseases.</title>
        <authorList>
            <person name="Robert-Siegwald G."/>
            <person name="Vallet J."/>
            <person name="Abou-Mansour E."/>
            <person name="Xu J."/>
            <person name="Rey P."/>
            <person name="Bertsch C."/>
            <person name="Rego C."/>
            <person name="Larignon P."/>
            <person name="Fontaine F."/>
            <person name="Lebrun M.-H."/>
        </authorList>
    </citation>
    <scope>NUCLEOTIDE SEQUENCE [LARGE SCALE GENOMIC DNA]</scope>
    <source>
        <strain evidence="3 4">F98.1</strain>
    </source>
</reference>
<feature type="signal peptide" evidence="2">
    <location>
        <begin position="1"/>
        <end position="18"/>
    </location>
</feature>
<proteinExistence type="predicted"/>
<comment type="caution">
    <text evidence="3">The sequence shown here is derived from an EMBL/GenBank/DDBJ whole genome shotgun (WGS) entry which is preliminary data.</text>
</comment>
<gene>
    <name evidence="3" type="ORF">BK809_0000167</name>
</gene>
<dbReference type="PANTHER" id="PTHR30006">
    <property type="entry name" value="THIAMINE-BINDING PERIPLASMIC PROTEIN-RELATED"/>
    <property type="match status" value="1"/>
</dbReference>
<dbReference type="Gene3D" id="3.40.190.10">
    <property type="entry name" value="Periplasmic binding protein-like II"/>
    <property type="match status" value="2"/>
</dbReference>
<evidence type="ECO:0000256" key="1">
    <source>
        <dbReference type="ARBA" id="ARBA00022729"/>
    </source>
</evidence>
<dbReference type="AlphaFoldDB" id="A0A1S8B9T7"/>
<keyword evidence="1 2" id="KW-0732">Signal</keyword>
<dbReference type="SUPFAM" id="SSF53850">
    <property type="entry name" value="Periplasmic binding protein-like II"/>
    <property type="match status" value="1"/>
</dbReference>
<sequence length="363" mass="40406">MRSYSLPLALGLASATLAFDPLLGFNSFVEVENRTLDELHQAALKEGGVVTVWHGGDEVHQQDGLKEAFEARFAGMTLNLTVDLSKYHDVNLDRQIATNNVYVDSIILQTLNDYPRWKSQGALLPYKPLGWEHVFGDFKDPDGAFTALFIYSWSNVWNADRVDAADAPKEFTDYLKPQFKDKLVLTYPNDDDAVLFAFDLIMKQYGYAWFDALLQQNPRWVRGTATPATLVGSANSSRGAASFTTTLGGSVAAPYNISYPEQGTFVSWPQTGAIVRGAPHPESAKLLHSFMLSEQRQRTMGVWSVRTDIPGPQGLPKILDMPGTDPTLFSKWMADRAAVERLRFFFEDRLGPADAISPLEDDI</sequence>
<evidence type="ECO:0008006" key="5">
    <source>
        <dbReference type="Google" id="ProtNLM"/>
    </source>
</evidence>
<accession>A0A1S8B9T7</accession>
<feature type="chain" id="PRO_5010519195" description="ABC-type Fe3+ transport system" evidence="2">
    <location>
        <begin position="19"/>
        <end position="363"/>
    </location>
</feature>
<organism evidence="3 4">
    <name type="scientific">Diplodia seriata</name>
    <dbReference type="NCBI Taxonomy" id="420778"/>
    <lineage>
        <taxon>Eukaryota</taxon>
        <taxon>Fungi</taxon>
        <taxon>Dikarya</taxon>
        <taxon>Ascomycota</taxon>
        <taxon>Pezizomycotina</taxon>
        <taxon>Dothideomycetes</taxon>
        <taxon>Dothideomycetes incertae sedis</taxon>
        <taxon>Botryosphaeriales</taxon>
        <taxon>Botryosphaeriaceae</taxon>
        <taxon>Diplodia</taxon>
    </lineage>
</organism>
<dbReference type="PANTHER" id="PTHR30006:SF2">
    <property type="entry name" value="ABC TRANSPORTER SUBSTRATE-BINDING PROTEIN"/>
    <property type="match status" value="1"/>
</dbReference>
<evidence type="ECO:0000313" key="4">
    <source>
        <dbReference type="Proteomes" id="UP000190776"/>
    </source>
</evidence>
<dbReference type="Pfam" id="PF13343">
    <property type="entry name" value="SBP_bac_6"/>
    <property type="match status" value="1"/>
</dbReference>
<dbReference type="STRING" id="420778.A0A1S8B9T7"/>
<dbReference type="OrthoDB" id="124329at2759"/>